<gene>
    <name evidence="2" type="ORF">CCMP2556_LOCUS9087</name>
</gene>
<organism evidence="2 3">
    <name type="scientific">Durusdinium trenchii</name>
    <dbReference type="NCBI Taxonomy" id="1381693"/>
    <lineage>
        <taxon>Eukaryota</taxon>
        <taxon>Sar</taxon>
        <taxon>Alveolata</taxon>
        <taxon>Dinophyceae</taxon>
        <taxon>Suessiales</taxon>
        <taxon>Symbiodiniaceae</taxon>
        <taxon>Durusdinium</taxon>
    </lineage>
</organism>
<protein>
    <submittedName>
        <fullName evidence="2">Uncharacterized protein</fullName>
    </submittedName>
</protein>
<name>A0ABP0J0Z7_9DINO</name>
<feature type="region of interest" description="Disordered" evidence="1">
    <location>
        <begin position="82"/>
        <end position="108"/>
    </location>
</feature>
<proteinExistence type="predicted"/>
<comment type="caution">
    <text evidence="2">The sequence shown here is derived from an EMBL/GenBank/DDBJ whole genome shotgun (WGS) entry which is preliminary data.</text>
</comment>
<reference evidence="2 3" key="1">
    <citation type="submission" date="2024-02" db="EMBL/GenBank/DDBJ databases">
        <authorList>
            <person name="Chen Y."/>
            <person name="Shah S."/>
            <person name="Dougan E. K."/>
            <person name="Thang M."/>
            <person name="Chan C."/>
        </authorList>
    </citation>
    <scope>NUCLEOTIDE SEQUENCE [LARGE SCALE GENOMIC DNA]</scope>
</reference>
<evidence type="ECO:0000313" key="3">
    <source>
        <dbReference type="Proteomes" id="UP001642484"/>
    </source>
</evidence>
<evidence type="ECO:0000313" key="2">
    <source>
        <dbReference type="EMBL" id="CAK9008022.1"/>
    </source>
</evidence>
<accession>A0ABP0J0Z7</accession>
<dbReference type="Proteomes" id="UP001642484">
    <property type="component" value="Unassembled WGS sequence"/>
</dbReference>
<keyword evidence="3" id="KW-1185">Reference proteome</keyword>
<dbReference type="EMBL" id="CAXAMN010004158">
    <property type="protein sequence ID" value="CAK9008022.1"/>
    <property type="molecule type" value="Genomic_DNA"/>
</dbReference>
<evidence type="ECO:0000256" key="1">
    <source>
        <dbReference type="SAM" id="MobiDB-lite"/>
    </source>
</evidence>
<sequence>MQAMAFDGDMVLWKTPGLYATPTAPDPLPVRSALAALLRSSNVPRHATPAPQPLTELAEADAAVSLRPASRGTIEQFLLRASQGPAGSEPDRCRTGRGGWRVRGRGGV</sequence>